<evidence type="ECO:0000313" key="2">
    <source>
        <dbReference type="EMBL" id="CAE6481554.1"/>
    </source>
</evidence>
<keyword evidence="1" id="KW-0472">Membrane</keyword>
<keyword evidence="1" id="KW-1133">Transmembrane helix</keyword>
<dbReference type="EMBL" id="CAJMWX010001337">
    <property type="protein sequence ID" value="CAE6481554.1"/>
    <property type="molecule type" value="Genomic_DNA"/>
</dbReference>
<dbReference type="Proteomes" id="UP000663888">
    <property type="component" value="Unassembled WGS sequence"/>
</dbReference>
<evidence type="ECO:0000313" key="3">
    <source>
        <dbReference type="Proteomes" id="UP000663888"/>
    </source>
</evidence>
<keyword evidence="1" id="KW-0812">Transmembrane</keyword>
<accession>A0A8H3H5A2</accession>
<name>A0A8H3H5A2_9AGAM</name>
<sequence>MAADLDYSTFVIWQYWMTILRLLSALAGFIFFLVIIPMSLVGYWITQTALVELCFMAVVWLLVITNDIYMLTIDMNKGYTYIGCIGTQSLISIISLTMNAIGASGTPDLGYQTQPVNALCLPWSFGLLLLLISTTISLRVRYRANWVVIWKTNTKDAFLSTIKCSQATSGFLSLMGRPRDITILHRRIMSISGHGISKSLSRALFRRVSPVETRGYALARNGFALLAMGILVFRTITVLIWTQNKLSTRISYRGCRNGPHIQNIQVLVFVSAGSQGSAQNITVEVRKQSDKVIDSCRQEVPYTHSPPLTRFGWLLYTCNSSGADDWGYVNGPHIYHIEVRSADESDLNLNDMPRIWLTDKRNDVDDKFNGAISPSYTIPWRLTPGYHTEAEAGWISRGFIASSIWRDIVLNSDPEYTYLSLYPINELATQPFQNATTATARLHATFKPGLSYLRDKRAFDEFISGDNRFPYFGDDGCDFVEDYRSGSVLDILGSIGGLFAILQTIHVLLFGRPLFWGIMGTKLINPFGLVGSFGSNGFERRLHETYGREPTKDNPECIRTAAFLRDFVLDFGPLQSRLDQSQEQISMRAMPVANKTGTVDSTVPLMLVARRDSAIDSKEESNLDFLPSSLKSHARRNSIV</sequence>
<gene>
    <name evidence="2" type="ORF">RDB_LOCUS125649</name>
</gene>
<evidence type="ECO:0000256" key="1">
    <source>
        <dbReference type="SAM" id="Phobius"/>
    </source>
</evidence>
<reference evidence="2" key="1">
    <citation type="submission" date="2021-01" db="EMBL/GenBank/DDBJ databases">
        <authorList>
            <person name="Kaushik A."/>
        </authorList>
    </citation>
    <scope>NUCLEOTIDE SEQUENCE</scope>
    <source>
        <strain evidence="2">AG4-R118</strain>
    </source>
</reference>
<dbReference type="AlphaFoldDB" id="A0A8H3H5A2"/>
<feature type="transmembrane region" description="Helical" evidence="1">
    <location>
        <begin position="50"/>
        <end position="69"/>
    </location>
</feature>
<feature type="transmembrane region" description="Helical" evidence="1">
    <location>
        <begin position="81"/>
        <end position="101"/>
    </location>
</feature>
<protein>
    <submittedName>
        <fullName evidence="2">Uncharacterized protein</fullName>
    </submittedName>
</protein>
<comment type="caution">
    <text evidence="2">The sequence shown here is derived from an EMBL/GenBank/DDBJ whole genome shotgun (WGS) entry which is preliminary data.</text>
</comment>
<feature type="transmembrane region" description="Helical" evidence="1">
    <location>
        <begin position="22"/>
        <end position="44"/>
    </location>
</feature>
<feature type="transmembrane region" description="Helical" evidence="1">
    <location>
        <begin position="223"/>
        <end position="241"/>
    </location>
</feature>
<feature type="transmembrane region" description="Helical" evidence="1">
    <location>
        <begin position="121"/>
        <end position="140"/>
    </location>
</feature>
<organism evidence="2 3">
    <name type="scientific">Rhizoctonia solani</name>
    <dbReference type="NCBI Taxonomy" id="456999"/>
    <lineage>
        <taxon>Eukaryota</taxon>
        <taxon>Fungi</taxon>
        <taxon>Dikarya</taxon>
        <taxon>Basidiomycota</taxon>
        <taxon>Agaricomycotina</taxon>
        <taxon>Agaricomycetes</taxon>
        <taxon>Cantharellales</taxon>
        <taxon>Ceratobasidiaceae</taxon>
        <taxon>Rhizoctonia</taxon>
    </lineage>
</organism>
<proteinExistence type="predicted"/>